<dbReference type="EMBL" id="CP003255">
    <property type="protein sequence ID" value="AGA59688.1"/>
    <property type="molecule type" value="Genomic_DNA"/>
</dbReference>
<dbReference type="STRING" id="717605.Theco_3667"/>
<dbReference type="HOGENOM" id="CLU_1383600_0_0_9"/>
<dbReference type="KEGG" id="tco:Theco_3667"/>
<gene>
    <name evidence="1" type="ordered locus">Theco_3667</name>
</gene>
<sequence>MMKRAVMICGAMALLFVAGFFSYKHLDPQVIRPEADYHIYSLDEMEQLATAIVEVEYEREKSSVVRLDEKDKYPLETKTFSEVKVQNVYKGNVNIGDTLTIVEYYAKWRDLYGSYQWMPNEIYVPLSKGKTYLLFLYQGPTQQPDTYEIIGNHQGKYVITTAKPAPGLTVAELEIDEDDEAYRQLYKQVSEKYGFGE</sequence>
<evidence type="ECO:0000313" key="2">
    <source>
        <dbReference type="Proteomes" id="UP000010795"/>
    </source>
</evidence>
<proteinExistence type="predicted"/>
<organism evidence="1 2">
    <name type="scientific">Thermobacillus composti (strain DSM 18247 / JCM 13945 / KWC4)</name>
    <dbReference type="NCBI Taxonomy" id="717605"/>
    <lineage>
        <taxon>Bacteria</taxon>
        <taxon>Bacillati</taxon>
        <taxon>Bacillota</taxon>
        <taxon>Bacilli</taxon>
        <taxon>Bacillales</taxon>
        <taxon>Paenibacillaceae</taxon>
        <taxon>Thermobacillus</taxon>
    </lineage>
</organism>
<name>L0EHF4_THECK</name>
<dbReference type="OrthoDB" id="2629438at2"/>
<dbReference type="RefSeq" id="WP_015256410.1">
    <property type="nucleotide sequence ID" value="NC_019897.1"/>
</dbReference>
<evidence type="ECO:0000313" key="1">
    <source>
        <dbReference type="EMBL" id="AGA59688.1"/>
    </source>
</evidence>
<keyword evidence="2" id="KW-1185">Reference proteome</keyword>
<dbReference type="Proteomes" id="UP000010795">
    <property type="component" value="Chromosome"/>
</dbReference>
<protein>
    <submittedName>
        <fullName evidence="1">Uncharacterized protein</fullName>
    </submittedName>
</protein>
<accession>L0EHF4</accession>
<reference evidence="2" key="1">
    <citation type="submission" date="2012-01" db="EMBL/GenBank/DDBJ databases">
        <title>Complete sequence of chromosome of Thermobacillus composti KWC4.</title>
        <authorList>
            <person name="Lucas S."/>
            <person name="Han J."/>
            <person name="Lapidus A."/>
            <person name="Cheng J.-F."/>
            <person name="Goodwin L."/>
            <person name="Pitluck S."/>
            <person name="Peters L."/>
            <person name="Ovchinnikova G."/>
            <person name="Teshima H."/>
            <person name="Detter J.C."/>
            <person name="Han C."/>
            <person name="Tapia R."/>
            <person name="Land M."/>
            <person name="Hauser L."/>
            <person name="Kyrpides N."/>
            <person name="Ivanova N."/>
            <person name="Pagani I."/>
            <person name="Anderson I."/>
            <person name="Woyke T."/>
        </authorList>
    </citation>
    <scope>NUCLEOTIDE SEQUENCE [LARGE SCALE GENOMIC DNA]</scope>
    <source>
        <strain evidence="2">DSM 18247 / JCM 13945 / KWC4</strain>
    </source>
</reference>
<dbReference type="AlphaFoldDB" id="L0EHF4"/>